<dbReference type="SUPFAM" id="SSF52172">
    <property type="entry name" value="CheY-like"/>
    <property type="match status" value="1"/>
</dbReference>
<dbReference type="Pfam" id="PF13379">
    <property type="entry name" value="NMT1_2"/>
    <property type="match status" value="1"/>
</dbReference>
<name>A0A0D2G6Y7_9BACT</name>
<feature type="domain" description="Response regulatory" evidence="2">
    <location>
        <begin position="8"/>
        <end position="126"/>
    </location>
</feature>
<gene>
    <name evidence="4" type="ORF">X474_27775</name>
</gene>
<reference evidence="4 5" key="1">
    <citation type="submission" date="2013-11" db="EMBL/GenBank/DDBJ databases">
        <title>Metagenomic analysis of a methanogenic consortium involved in long chain n-alkane degradation.</title>
        <authorList>
            <person name="Davidova I.A."/>
            <person name="Callaghan A.V."/>
            <person name="Wawrik B."/>
            <person name="Pruitt S."/>
            <person name="Marks C."/>
            <person name="Duncan K.E."/>
            <person name="Suflita J.M."/>
        </authorList>
    </citation>
    <scope>NUCLEOTIDE SEQUENCE [LARGE SCALE GENOMIC DNA]</scope>
    <source>
        <strain evidence="4 5">SPR</strain>
    </source>
</reference>
<evidence type="ECO:0000259" key="3">
    <source>
        <dbReference type="PROSITE" id="PS50851"/>
    </source>
</evidence>
<dbReference type="Gene3D" id="3.40.50.2300">
    <property type="match status" value="1"/>
</dbReference>
<dbReference type="CDD" id="cd00732">
    <property type="entry name" value="CheW"/>
    <property type="match status" value="1"/>
</dbReference>
<evidence type="ECO:0000259" key="2">
    <source>
        <dbReference type="PROSITE" id="PS50110"/>
    </source>
</evidence>
<dbReference type="Proteomes" id="UP000032233">
    <property type="component" value="Unassembled WGS sequence"/>
</dbReference>
<dbReference type="SMART" id="SM00448">
    <property type="entry name" value="REC"/>
    <property type="match status" value="1"/>
</dbReference>
<comment type="caution">
    <text evidence="4">The sequence shown here is derived from an EMBL/GenBank/DDBJ whole genome shotgun (WGS) entry which is preliminary data.</text>
</comment>
<proteinExistence type="predicted"/>
<dbReference type="GO" id="GO:0005829">
    <property type="term" value="C:cytosol"/>
    <property type="evidence" value="ECO:0007669"/>
    <property type="project" value="TreeGrafter"/>
</dbReference>
<keyword evidence="5" id="KW-1185">Reference proteome</keyword>
<dbReference type="SUPFAM" id="SSF50341">
    <property type="entry name" value="CheW-like"/>
    <property type="match status" value="1"/>
</dbReference>
<dbReference type="InterPro" id="IPR036061">
    <property type="entry name" value="CheW-like_dom_sf"/>
</dbReference>
<feature type="domain" description="CheW-like" evidence="3">
    <location>
        <begin position="497"/>
        <end position="641"/>
    </location>
</feature>
<evidence type="ECO:0000256" key="1">
    <source>
        <dbReference type="PROSITE-ProRule" id="PRU00169"/>
    </source>
</evidence>
<dbReference type="OrthoDB" id="5516036at2"/>
<dbReference type="Gene3D" id="2.30.30.40">
    <property type="entry name" value="SH3 Domains"/>
    <property type="match status" value="1"/>
</dbReference>
<dbReference type="InterPro" id="IPR001789">
    <property type="entry name" value="Sig_transdc_resp-reg_receiver"/>
</dbReference>
<dbReference type="GO" id="GO:0006935">
    <property type="term" value="P:chemotaxis"/>
    <property type="evidence" value="ECO:0007669"/>
    <property type="project" value="InterPro"/>
</dbReference>
<keyword evidence="1" id="KW-0597">Phosphoprotein</keyword>
<dbReference type="PROSITE" id="PS50851">
    <property type="entry name" value="CHEW"/>
    <property type="match status" value="1"/>
</dbReference>
<dbReference type="STRING" id="1429043.X474_27775"/>
<dbReference type="Pfam" id="PF01584">
    <property type="entry name" value="CheW"/>
    <property type="match status" value="1"/>
</dbReference>
<dbReference type="SUPFAM" id="SSF53850">
    <property type="entry name" value="Periplasmic binding protein-like II"/>
    <property type="match status" value="1"/>
</dbReference>
<dbReference type="EMBL" id="AZAC01000083">
    <property type="protein sequence ID" value="KIX10737.1"/>
    <property type="molecule type" value="Genomic_DNA"/>
</dbReference>
<evidence type="ECO:0000313" key="5">
    <source>
        <dbReference type="Proteomes" id="UP000032233"/>
    </source>
</evidence>
<dbReference type="GO" id="GO:0000160">
    <property type="term" value="P:phosphorelay signal transduction system"/>
    <property type="evidence" value="ECO:0007669"/>
    <property type="project" value="InterPro"/>
</dbReference>
<dbReference type="RefSeq" id="WP_044352901.1">
    <property type="nucleotide sequence ID" value="NZ_AZAC01000083.1"/>
</dbReference>
<dbReference type="PANTHER" id="PTHR22617">
    <property type="entry name" value="CHEMOTAXIS SENSOR HISTIDINE KINASE-RELATED"/>
    <property type="match status" value="1"/>
</dbReference>
<dbReference type="InterPro" id="IPR002545">
    <property type="entry name" value="CheW-lke_dom"/>
</dbReference>
<dbReference type="Pfam" id="PF00072">
    <property type="entry name" value="Response_reg"/>
    <property type="match status" value="1"/>
</dbReference>
<dbReference type="InParanoid" id="A0A0D2G6Y7"/>
<sequence>MSLDPNMIILLVEDSEIMRKMEIKIINDLGFSNVLEAKDGQDAIDQLKTDQKVDLIISDWNMPIKDGYELLLWVRADAKRKETPFIMATAQGERTQVTKAKEAGISGMVSKPFTSEELQNVMGAAISGEAAENGKTYTRTPQTTADGRLKIKMGHIQITDHLVLGVLKHLADTGHFKPELFTLETECMATWNQVAGSLEKGEVDGSLVLAPIAMDLFSAGVPIKLLLLAHKNGSIFVRNKKGGFQQEKAADFFRDKDFYIPHRLSMHHMLAHMYLKELGLKPGVPGEDGINVCFEVVPPVKMPEFLGQNQDACGFMVAEPIGTKSIAGGIADLQFLSGQVWPGHPCCVVTLREEVIKDHEPAIQEFISLLVEAGKFIKEKPAVAAEIAVSFLDPDGNLGLRQSVLKNVLTEPHGITTHDLFPVKEDLKRMLDYMHHDMGVGQLIDLDKFVDTSFAGKACGYTAPELADTKEPQKGPHTPSPAALAKDAAAKAMLEKEGKYLTFSLDGEEFGLSILRIVEIMGVLPITPVPRVPEFFKGVINLRGKVIPVIDLRLRLGIEETEYTDRTCIIVVETQAPDGLVKSGIVVDSVNEVVNLTAENIEPAPAFGTSLDTSYIMGMAKVDEKVKVLLEIDQVLSEEEMAQAMGF</sequence>
<feature type="modified residue" description="4-aspartylphosphate" evidence="1">
    <location>
        <position position="59"/>
    </location>
</feature>
<dbReference type="InterPro" id="IPR039315">
    <property type="entry name" value="CheW"/>
</dbReference>
<dbReference type="PATRIC" id="fig|1429043.3.peg.5901"/>
<dbReference type="InterPro" id="IPR011006">
    <property type="entry name" value="CheY-like_superfamily"/>
</dbReference>
<dbReference type="PANTHER" id="PTHR22617:SF41">
    <property type="entry name" value="CHEMOTAXIS SIGNAL TRANSDUCTION SYSTEM ADAPTOR PROTEIN CHEW"/>
    <property type="match status" value="1"/>
</dbReference>
<evidence type="ECO:0000313" key="4">
    <source>
        <dbReference type="EMBL" id="KIX10737.1"/>
    </source>
</evidence>
<organism evidence="4 5">
    <name type="scientific">Dethiosulfatarculus sandiegensis</name>
    <dbReference type="NCBI Taxonomy" id="1429043"/>
    <lineage>
        <taxon>Bacteria</taxon>
        <taxon>Pseudomonadati</taxon>
        <taxon>Thermodesulfobacteriota</taxon>
        <taxon>Desulfarculia</taxon>
        <taxon>Desulfarculales</taxon>
        <taxon>Desulfarculaceae</taxon>
        <taxon>Dethiosulfatarculus</taxon>
    </lineage>
</organism>
<dbReference type="Gene3D" id="2.40.50.180">
    <property type="entry name" value="CheA-289, Domain 4"/>
    <property type="match status" value="1"/>
</dbReference>
<dbReference type="PROSITE" id="PS50110">
    <property type="entry name" value="RESPONSE_REGULATORY"/>
    <property type="match status" value="1"/>
</dbReference>
<dbReference type="Gene3D" id="3.40.190.10">
    <property type="entry name" value="Periplasmic binding protein-like II"/>
    <property type="match status" value="2"/>
</dbReference>
<protein>
    <submittedName>
        <fullName evidence="4">Response regulator receiver</fullName>
    </submittedName>
</protein>
<dbReference type="SMART" id="SM00260">
    <property type="entry name" value="CheW"/>
    <property type="match status" value="1"/>
</dbReference>
<dbReference type="AlphaFoldDB" id="A0A0D2G6Y7"/>
<accession>A0A0D2G6Y7</accession>